<dbReference type="AlphaFoldDB" id="A0A835EA91"/>
<protein>
    <submittedName>
        <fullName evidence="2">Uncharacterized protein</fullName>
    </submittedName>
</protein>
<proteinExistence type="predicted"/>
<reference evidence="2" key="1">
    <citation type="submission" date="2020-07" db="EMBL/GenBank/DDBJ databases">
        <title>Genome sequence and genetic diversity analysis of an under-domesticated orphan crop, white fonio (Digitaria exilis).</title>
        <authorList>
            <person name="Bennetzen J.L."/>
            <person name="Chen S."/>
            <person name="Ma X."/>
            <person name="Wang X."/>
            <person name="Yssel A.E.J."/>
            <person name="Chaluvadi S.R."/>
            <person name="Johnson M."/>
            <person name="Gangashetty P."/>
            <person name="Hamidou F."/>
            <person name="Sanogo M.D."/>
            <person name="Zwaenepoel A."/>
            <person name="Wallace J."/>
            <person name="Van De Peer Y."/>
            <person name="Van Deynze A."/>
        </authorList>
    </citation>
    <scope>NUCLEOTIDE SEQUENCE</scope>
    <source>
        <tissue evidence="2">Leaves</tissue>
    </source>
</reference>
<gene>
    <name evidence="2" type="ORF">HU200_049103</name>
</gene>
<keyword evidence="3" id="KW-1185">Reference proteome</keyword>
<dbReference type="EMBL" id="JACEFO010002210">
    <property type="protein sequence ID" value="KAF8673030.1"/>
    <property type="molecule type" value="Genomic_DNA"/>
</dbReference>
<organism evidence="2 3">
    <name type="scientific">Digitaria exilis</name>
    <dbReference type="NCBI Taxonomy" id="1010633"/>
    <lineage>
        <taxon>Eukaryota</taxon>
        <taxon>Viridiplantae</taxon>
        <taxon>Streptophyta</taxon>
        <taxon>Embryophyta</taxon>
        <taxon>Tracheophyta</taxon>
        <taxon>Spermatophyta</taxon>
        <taxon>Magnoliopsida</taxon>
        <taxon>Liliopsida</taxon>
        <taxon>Poales</taxon>
        <taxon>Poaceae</taxon>
        <taxon>PACMAD clade</taxon>
        <taxon>Panicoideae</taxon>
        <taxon>Panicodae</taxon>
        <taxon>Paniceae</taxon>
        <taxon>Anthephorinae</taxon>
        <taxon>Digitaria</taxon>
    </lineage>
</organism>
<name>A0A835EA91_9POAL</name>
<dbReference type="OrthoDB" id="686460at2759"/>
<dbReference type="Proteomes" id="UP000636709">
    <property type="component" value="Unassembled WGS sequence"/>
</dbReference>
<feature type="region of interest" description="Disordered" evidence="1">
    <location>
        <begin position="75"/>
        <end position="94"/>
    </location>
</feature>
<evidence type="ECO:0000313" key="3">
    <source>
        <dbReference type="Proteomes" id="UP000636709"/>
    </source>
</evidence>
<evidence type="ECO:0000256" key="1">
    <source>
        <dbReference type="SAM" id="MobiDB-lite"/>
    </source>
</evidence>
<evidence type="ECO:0000313" key="2">
    <source>
        <dbReference type="EMBL" id="KAF8673030.1"/>
    </source>
</evidence>
<comment type="caution">
    <text evidence="2">The sequence shown here is derived from an EMBL/GenBank/DDBJ whole genome shotgun (WGS) entry which is preliminary data.</text>
</comment>
<sequence length="94" mass="9806">MGPSAMADIQDDCRAFCRPQCDGFSSDVCNTVTDIAPILKTLSFFPSTCKVRVSGLCSALCINICSLNTITPAPPAASPAPLPPPPPPPPCKPY</sequence>
<accession>A0A835EA91</accession>